<dbReference type="GO" id="GO:0046872">
    <property type="term" value="F:metal ion binding"/>
    <property type="evidence" value="ECO:0007669"/>
    <property type="project" value="UniProtKB-KW"/>
</dbReference>
<proteinExistence type="predicted"/>
<gene>
    <name evidence="4" type="ORF">OSB1V03_LOCUS15419</name>
</gene>
<dbReference type="AlphaFoldDB" id="A0A7R9Q779"/>
<keyword evidence="2" id="KW-0862">Zinc</keyword>
<keyword evidence="5" id="KW-1185">Reference proteome</keyword>
<dbReference type="EMBL" id="CAJPIZ010015886">
    <property type="protein sequence ID" value="CAG2115457.1"/>
    <property type="molecule type" value="Genomic_DNA"/>
</dbReference>
<dbReference type="EMBL" id="OC870461">
    <property type="protein sequence ID" value="CAD7635027.1"/>
    <property type="molecule type" value="Genomic_DNA"/>
</dbReference>
<keyword evidence="1" id="KW-0479">Metal-binding</keyword>
<dbReference type="OrthoDB" id="6533849at2759"/>
<dbReference type="InterPro" id="IPR012340">
    <property type="entry name" value="NA-bd_OB-fold"/>
</dbReference>
<feature type="domain" description="Phorbol-ester/DAG-type" evidence="3">
    <location>
        <begin position="82"/>
        <end position="136"/>
    </location>
</feature>
<reference evidence="4" key="1">
    <citation type="submission" date="2020-11" db="EMBL/GenBank/DDBJ databases">
        <authorList>
            <person name="Tran Van P."/>
        </authorList>
    </citation>
    <scope>NUCLEOTIDE SEQUENCE</scope>
</reference>
<dbReference type="InterPro" id="IPR002219">
    <property type="entry name" value="PKC_DAG/PE"/>
</dbReference>
<evidence type="ECO:0000259" key="3">
    <source>
        <dbReference type="PROSITE" id="PS50081"/>
    </source>
</evidence>
<dbReference type="InterPro" id="IPR046349">
    <property type="entry name" value="C1-like_sf"/>
</dbReference>
<accession>A0A7R9Q779</accession>
<evidence type="ECO:0000313" key="4">
    <source>
        <dbReference type="EMBL" id="CAD7635027.1"/>
    </source>
</evidence>
<dbReference type="Proteomes" id="UP000759131">
    <property type="component" value="Unassembled WGS sequence"/>
</dbReference>
<evidence type="ECO:0000256" key="1">
    <source>
        <dbReference type="ARBA" id="ARBA00022723"/>
    </source>
</evidence>
<protein>
    <recommendedName>
        <fullName evidence="3">Phorbol-ester/DAG-type domain-containing protein</fullName>
    </recommendedName>
</protein>
<name>A0A7R9Q779_9ACAR</name>
<dbReference type="SMART" id="SM00109">
    <property type="entry name" value="C1"/>
    <property type="match status" value="1"/>
</dbReference>
<dbReference type="Pfam" id="PF00130">
    <property type="entry name" value="C1_1"/>
    <property type="match status" value="1"/>
</dbReference>
<evidence type="ECO:0000313" key="5">
    <source>
        <dbReference type="Proteomes" id="UP000759131"/>
    </source>
</evidence>
<sequence>AQSLRTESVGPTHEFTRHSYGKGMRMHKVCAQNLLAQPMSSLMSWSDTVWMASQSEDKQFTERHNSYQRKGAVRRRVYRVNGHKFTPTRVCQPTRCCHCCEYIAALPAGADRMCYQCQVCSTYVHKNCHELVITKCADCMDGIVAQQSLTTSSGRLFNWIKWISDHSLRSKPMAKHWSVDEMVAKDYEQRLRAATLGRFATLRHVSSALTSGHSTDDQLIGRVVNVYGVVDAVNTYNDMQKKVQVVDPTVQTPITFIINNINTNIVTKNIIRLTGVVIVTSITQKMFAVNERKNFAQFHAFTYDYESTDPNRYDIFTANATIQPMDYDRPVCLLLEQWFAHTFLRHNSFDTLFRAPAQQMSAEETDNASTAAAVTHNIADKYVDFACLVMASQLYSQSILLTCYDGSQPTDSVHNHRQINYEVIGAELPANRYHRLNNMSFLMPYRMDPKKLVFVNVWKNRSNQHNDHFDVAEGTTLMNGDDLLILFNVEITRSPEDRSSVTLHLRSGRHYGKGVRKVHRNSILGRLLLARIGDRERKVDRAVGGDSVAGDDAIDDTVDDHHSVHNNTFVDDMNETLSLPPLLDETPIVEDIVTVVDEPLATELLALGCRRLQNLYNQQIREKDFPPVYRNSYKYNLKDIEKVLAKSRQLSRFPAKRFVGSVGQCRLIEDLESLDTSVTSDGAQQSLFLIRAKIVDLLPHSVFPVKQFVIVRCPVCLYSATVKNLEHQIGADECPLDECPDCGQQSENIAINHNNNSYKLQHFYAIVFFIKDSNCDTTRVCLRGNRAVDVLTGGFDARDLLDDPEAALQADNTLWNICDTSDRYNGVDWIIRRSGATTGDQPIHEV</sequence>
<evidence type="ECO:0000256" key="2">
    <source>
        <dbReference type="ARBA" id="ARBA00022833"/>
    </source>
</evidence>
<feature type="non-terminal residue" evidence="4">
    <location>
        <position position="1"/>
    </location>
</feature>
<dbReference type="Gene3D" id="3.30.60.20">
    <property type="match status" value="1"/>
</dbReference>
<dbReference type="PROSITE" id="PS50081">
    <property type="entry name" value="ZF_DAG_PE_2"/>
    <property type="match status" value="1"/>
</dbReference>
<dbReference type="Gene3D" id="2.40.50.140">
    <property type="entry name" value="Nucleic acid-binding proteins"/>
    <property type="match status" value="1"/>
</dbReference>
<organism evidence="4">
    <name type="scientific">Medioppia subpectinata</name>
    <dbReference type="NCBI Taxonomy" id="1979941"/>
    <lineage>
        <taxon>Eukaryota</taxon>
        <taxon>Metazoa</taxon>
        <taxon>Ecdysozoa</taxon>
        <taxon>Arthropoda</taxon>
        <taxon>Chelicerata</taxon>
        <taxon>Arachnida</taxon>
        <taxon>Acari</taxon>
        <taxon>Acariformes</taxon>
        <taxon>Sarcoptiformes</taxon>
        <taxon>Oribatida</taxon>
        <taxon>Brachypylina</taxon>
        <taxon>Oppioidea</taxon>
        <taxon>Oppiidae</taxon>
        <taxon>Medioppia</taxon>
    </lineage>
</organism>
<dbReference type="SUPFAM" id="SSF57889">
    <property type="entry name" value="Cysteine-rich domain"/>
    <property type="match status" value="1"/>
</dbReference>
<feature type="non-terminal residue" evidence="4">
    <location>
        <position position="846"/>
    </location>
</feature>